<dbReference type="AlphaFoldDB" id="A0A6G0U627"/>
<protein>
    <submittedName>
        <fullName evidence="2">Uncharacterized protein</fullName>
    </submittedName>
</protein>
<keyword evidence="1" id="KW-0472">Membrane</keyword>
<evidence type="ECO:0000313" key="3">
    <source>
        <dbReference type="Proteomes" id="UP000475862"/>
    </source>
</evidence>
<accession>A0A6G0U627</accession>
<keyword evidence="3" id="KW-1185">Reference proteome</keyword>
<comment type="caution">
    <text evidence="2">The sequence shown here is derived from an EMBL/GenBank/DDBJ whole genome shotgun (WGS) entry which is preliminary data.</text>
</comment>
<proteinExistence type="predicted"/>
<keyword evidence="1" id="KW-1133">Transmembrane helix</keyword>
<organism evidence="2 3">
    <name type="scientific">Aphis glycines</name>
    <name type="common">Soybean aphid</name>
    <dbReference type="NCBI Taxonomy" id="307491"/>
    <lineage>
        <taxon>Eukaryota</taxon>
        <taxon>Metazoa</taxon>
        <taxon>Ecdysozoa</taxon>
        <taxon>Arthropoda</taxon>
        <taxon>Hexapoda</taxon>
        <taxon>Insecta</taxon>
        <taxon>Pterygota</taxon>
        <taxon>Neoptera</taxon>
        <taxon>Paraneoptera</taxon>
        <taxon>Hemiptera</taxon>
        <taxon>Sternorrhyncha</taxon>
        <taxon>Aphidomorpha</taxon>
        <taxon>Aphidoidea</taxon>
        <taxon>Aphididae</taxon>
        <taxon>Aphidini</taxon>
        <taxon>Aphis</taxon>
        <taxon>Aphis</taxon>
    </lineage>
</organism>
<dbReference type="EMBL" id="VYZN01000003">
    <property type="protein sequence ID" value="KAE9544069.1"/>
    <property type="molecule type" value="Genomic_DNA"/>
</dbReference>
<evidence type="ECO:0000313" key="2">
    <source>
        <dbReference type="EMBL" id="KAE9544069.1"/>
    </source>
</evidence>
<evidence type="ECO:0000256" key="1">
    <source>
        <dbReference type="SAM" id="Phobius"/>
    </source>
</evidence>
<feature type="transmembrane region" description="Helical" evidence="1">
    <location>
        <begin position="41"/>
        <end position="60"/>
    </location>
</feature>
<gene>
    <name evidence="2" type="ORF">AGLY_001758</name>
</gene>
<keyword evidence="1" id="KW-0812">Transmembrane</keyword>
<name>A0A6G0U627_APHGL</name>
<reference evidence="2 3" key="1">
    <citation type="submission" date="2019-08" db="EMBL/GenBank/DDBJ databases">
        <title>The genome of the soybean aphid Biotype 1, its phylome, world population structure and adaptation to the North American continent.</title>
        <authorList>
            <person name="Giordano R."/>
            <person name="Donthu R.K."/>
            <person name="Hernandez A.G."/>
            <person name="Wright C.L."/>
            <person name="Zimin A.V."/>
        </authorList>
    </citation>
    <scope>NUCLEOTIDE SEQUENCE [LARGE SCALE GENOMIC DNA]</scope>
    <source>
        <tissue evidence="2">Whole aphids</tissue>
    </source>
</reference>
<sequence>MILNNNNNNSKIKTIRTKGGGRLEVMRWNVKNEALLTAGRWLIHFGIGNISITIIILFHYKNKMYWLVLVTPNKIYYELVILRSPKRNNLTRSYKIVVYFIVHYNIIRKIKYGFIYTYSLFNHFTQNEFAAKFYLGEIEFKKYDETTKINKCNIMGFSLVVVKSTNRREIVVIRCGCGVVLVQRGPSAMDLKMQSHISMRPRKIILSVMNNHIINSNFIVSDVTTIQKNIYHIYHAHKNLFL</sequence>
<dbReference type="Proteomes" id="UP000475862">
    <property type="component" value="Unassembled WGS sequence"/>
</dbReference>